<sequence length="229" mass="24108">MPRQVVAGVVAAVAALTLSGCGAAGPGVAAKVGDRTVTTSDVDRLTEGYCRALEEQIKSQGQVVPLRLVRTFVAGSLTLRAAAEQLAAQHGITEPAGYRDEVKTDESQSEQLPAAHRAEYVEVASAQDYVVAVERQIGGELLLNEGKPGATDDQKVARGREELSVWFGDHTLDVNPKYSFEITDGNVKNIRNDTSYALSANAVAAGKFSSDSGPDQAYSASLPASQRCG</sequence>
<keyword evidence="4" id="KW-1185">Reference proteome</keyword>
<evidence type="ECO:0000313" key="3">
    <source>
        <dbReference type="EMBL" id="MBF4764096.1"/>
    </source>
</evidence>
<evidence type="ECO:0000256" key="2">
    <source>
        <dbReference type="SAM" id="SignalP"/>
    </source>
</evidence>
<name>A0A930YDC7_9ACTN</name>
<keyword evidence="2" id="KW-0732">Signal</keyword>
<protein>
    <recommendedName>
        <fullName evidence="5">Lipoprotein</fullName>
    </recommendedName>
</protein>
<dbReference type="AlphaFoldDB" id="A0A930YDC7"/>
<dbReference type="Proteomes" id="UP000640489">
    <property type="component" value="Unassembled WGS sequence"/>
</dbReference>
<dbReference type="EMBL" id="JADKPN010000007">
    <property type="protein sequence ID" value="MBF4764096.1"/>
    <property type="molecule type" value="Genomic_DNA"/>
</dbReference>
<accession>A0A930YDC7</accession>
<gene>
    <name evidence="3" type="ORF">ISU07_13255</name>
</gene>
<reference evidence="3" key="1">
    <citation type="submission" date="2020-11" db="EMBL/GenBank/DDBJ databases">
        <title>Nocardioides sp. nov., isolated from Soil of Cynanchum wilfordii Hemsley rhizosphere.</title>
        <authorList>
            <person name="Lee J.-S."/>
            <person name="Suh M.K."/>
            <person name="Kim J.-S."/>
        </authorList>
    </citation>
    <scope>NUCLEOTIDE SEQUENCE</scope>
    <source>
        <strain evidence="3">KCTC 19275</strain>
    </source>
</reference>
<evidence type="ECO:0000256" key="1">
    <source>
        <dbReference type="SAM" id="MobiDB-lite"/>
    </source>
</evidence>
<organism evidence="3 4">
    <name type="scientific">Nocardioides islandensis</name>
    <dbReference type="NCBI Taxonomy" id="433663"/>
    <lineage>
        <taxon>Bacteria</taxon>
        <taxon>Bacillati</taxon>
        <taxon>Actinomycetota</taxon>
        <taxon>Actinomycetes</taxon>
        <taxon>Propionibacteriales</taxon>
        <taxon>Nocardioidaceae</taxon>
        <taxon>Nocardioides</taxon>
    </lineage>
</organism>
<feature type="signal peptide" evidence="2">
    <location>
        <begin position="1"/>
        <end position="23"/>
    </location>
</feature>
<feature type="compositionally biased region" description="Polar residues" evidence="1">
    <location>
        <begin position="209"/>
        <end position="229"/>
    </location>
</feature>
<dbReference type="RefSeq" id="WP_194707269.1">
    <property type="nucleotide sequence ID" value="NZ_JADKPN010000007.1"/>
</dbReference>
<dbReference type="PROSITE" id="PS51257">
    <property type="entry name" value="PROKAR_LIPOPROTEIN"/>
    <property type="match status" value="1"/>
</dbReference>
<comment type="caution">
    <text evidence="3">The sequence shown here is derived from an EMBL/GenBank/DDBJ whole genome shotgun (WGS) entry which is preliminary data.</text>
</comment>
<feature type="region of interest" description="Disordered" evidence="1">
    <location>
        <begin position="208"/>
        <end position="229"/>
    </location>
</feature>
<proteinExistence type="predicted"/>
<evidence type="ECO:0008006" key="5">
    <source>
        <dbReference type="Google" id="ProtNLM"/>
    </source>
</evidence>
<feature type="chain" id="PRO_5037299765" description="Lipoprotein" evidence="2">
    <location>
        <begin position="24"/>
        <end position="229"/>
    </location>
</feature>
<evidence type="ECO:0000313" key="4">
    <source>
        <dbReference type="Proteomes" id="UP000640489"/>
    </source>
</evidence>